<dbReference type="PANTHER" id="PTHR43818">
    <property type="entry name" value="BCDNA.GH03377"/>
    <property type="match status" value="1"/>
</dbReference>
<dbReference type="Pfam" id="PF22725">
    <property type="entry name" value="GFO_IDH_MocA_C3"/>
    <property type="match status" value="1"/>
</dbReference>
<feature type="non-terminal residue" evidence="2">
    <location>
        <position position="1"/>
    </location>
</feature>
<gene>
    <name evidence="2" type="ORF">METZ01_LOCUS278839</name>
</gene>
<protein>
    <recommendedName>
        <fullName evidence="1">GFO/IDH/MocA-like oxidoreductase domain-containing protein</fullName>
    </recommendedName>
</protein>
<proteinExistence type="predicted"/>
<name>A0A382KQY0_9ZZZZ</name>
<feature type="domain" description="GFO/IDH/MocA-like oxidoreductase" evidence="1">
    <location>
        <begin position="8"/>
        <end position="104"/>
    </location>
</feature>
<dbReference type="PANTHER" id="PTHR43818:SF5">
    <property type="entry name" value="OXIDOREDUCTASE FAMILY PROTEIN"/>
    <property type="match status" value="1"/>
</dbReference>
<dbReference type="Gene3D" id="3.30.360.10">
    <property type="entry name" value="Dihydrodipicolinate Reductase, domain 2"/>
    <property type="match status" value="1"/>
</dbReference>
<evidence type="ECO:0000259" key="1">
    <source>
        <dbReference type="Pfam" id="PF22725"/>
    </source>
</evidence>
<sequence>GDLEAQMRNWNAHLWLSGDSIVEQAVHCIDMMQWAMGDKAPTHAEASGGRQVYDDLDKYGNIFDHFAVVYQWENETGGVRGFHHSRQQNGTVGSYEVEVYGSKGFCSAKNRHAILGKEDAWRFRGENNDMYQTEHDELFASIREGKPFNDGEIAAQSTMVAILGRMAAYTGQQITYEDALNSKTDLTPPHLDWKESLPAQGVPIPGVTKFV</sequence>
<accession>A0A382KQY0</accession>
<evidence type="ECO:0000313" key="2">
    <source>
        <dbReference type="EMBL" id="SVC25985.1"/>
    </source>
</evidence>
<organism evidence="2">
    <name type="scientific">marine metagenome</name>
    <dbReference type="NCBI Taxonomy" id="408172"/>
    <lineage>
        <taxon>unclassified sequences</taxon>
        <taxon>metagenomes</taxon>
        <taxon>ecological metagenomes</taxon>
    </lineage>
</organism>
<reference evidence="2" key="1">
    <citation type="submission" date="2018-05" db="EMBL/GenBank/DDBJ databases">
        <authorList>
            <person name="Lanie J.A."/>
            <person name="Ng W.-L."/>
            <person name="Kazmierczak K.M."/>
            <person name="Andrzejewski T.M."/>
            <person name="Davidsen T.M."/>
            <person name="Wayne K.J."/>
            <person name="Tettelin H."/>
            <person name="Glass J.I."/>
            <person name="Rusch D."/>
            <person name="Podicherti R."/>
            <person name="Tsui H.-C.T."/>
            <person name="Winkler M.E."/>
        </authorList>
    </citation>
    <scope>NUCLEOTIDE SEQUENCE</scope>
</reference>
<dbReference type="InterPro" id="IPR050463">
    <property type="entry name" value="Gfo/Idh/MocA_oxidrdct_glycsds"/>
</dbReference>
<dbReference type="SUPFAM" id="SSF55347">
    <property type="entry name" value="Glyceraldehyde-3-phosphate dehydrogenase-like, C-terminal domain"/>
    <property type="match status" value="1"/>
</dbReference>
<dbReference type="EMBL" id="UINC01081793">
    <property type="protein sequence ID" value="SVC25985.1"/>
    <property type="molecule type" value="Genomic_DNA"/>
</dbReference>
<dbReference type="InterPro" id="IPR055170">
    <property type="entry name" value="GFO_IDH_MocA-like_dom"/>
</dbReference>
<dbReference type="AlphaFoldDB" id="A0A382KQY0"/>